<evidence type="ECO:0000259" key="2">
    <source>
        <dbReference type="Pfam" id="PF18796"/>
    </source>
</evidence>
<evidence type="ECO:0000313" key="3">
    <source>
        <dbReference type="EMBL" id="MFD1736191.1"/>
    </source>
</evidence>
<evidence type="ECO:0000256" key="1">
    <source>
        <dbReference type="SAM" id="MobiDB-lite"/>
    </source>
</evidence>
<dbReference type="RefSeq" id="WP_377927338.1">
    <property type="nucleotide sequence ID" value="NZ_JBHUEM010000005.1"/>
</dbReference>
<protein>
    <submittedName>
        <fullName evidence="3">LPD1 domain-containing protein</fullName>
    </submittedName>
</protein>
<dbReference type="Pfam" id="PF18796">
    <property type="entry name" value="LPD1"/>
    <property type="match status" value="1"/>
</dbReference>
<sequence>MLEQQISFFNETDSIYGLDNEQSVDIRTEKQANKKYSYDVGEKIGMAQKDIHQLRKQFQNENNMDTLSEIEQLDQSIAADLVTKNELFSSFNLEKEKENGTLPDVARFKQLLIQRIDGAPTEDSMEARRIYFTASKELLKRLDTIKSWDDVQTFIKDVGLAIRYWDSDSTYVLKRIHELEKEIGSVDIDSKEYQIAAVRLRRSRNALFGITEGQTYRFDCLGKSFCKFFSDSKSADSLLKNAQKIKSWDDLLAPKKSEKKKASSKPAWERKLPDRPDRKGGRYSFVESPEDLMTVFNLRAVEFGHYVEDIKGKEHLFRCSEALQDLSDVLNVSDRALSLRGELALAFGSRGKGGRALAHYEPLSKVINFTKNKGVLGVTAHEWFHSLDHFLFNLSHDFKNGKRGYLSEEDAIGASIDPLIVCAMNDLLHEINEGNSIATFPNDNKEGASWRIGSITKNAYKAANGDLLQMMKDYKEKLDKQYSYHLSMSFYANREDEKEKLNKRKLRELKKFGQAIAWLHEQETGNRVEEIPYPANRSQFLEQAIFLDKGKYGKYWSSAVELTARAFESWVQDKLENDQRMNDYLVCGTKDSIAYPIGEERERIHARMDTLMKLVASLLED</sequence>
<dbReference type="Proteomes" id="UP001597214">
    <property type="component" value="Unassembled WGS sequence"/>
</dbReference>
<name>A0ABW4LMQ4_9BACI</name>
<feature type="compositionally biased region" description="Basic and acidic residues" evidence="1">
    <location>
        <begin position="267"/>
        <end position="280"/>
    </location>
</feature>
<proteinExistence type="predicted"/>
<comment type="caution">
    <text evidence="3">The sequence shown here is derived from an EMBL/GenBank/DDBJ whole genome shotgun (WGS) entry which is preliminary data.</text>
</comment>
<reference evidence="4" key="1">
    <citation type="journal article" date="2019" name="Int. J. Syst. Evol. Microbiol.">
        <title>The Global Catalogue of Microorganisms (GCM) 10K type strain sequencing project: providing services to taxonomists for standard genome sequencing and annotation.</title>
        <authorList>
            <consortium name="The Broad Institute Genomics Platform"/>
            <consortium name="The Broad Institute Genome Sequencing Center for Infectious Disease"/>
            <person name="Wu L."/>
            <person name="Ma J."/>
        </authorList>
    </citation>
    <scope>NUCLEOTIDE SEQUENCE [LARGE SCALE GENOMIC DNA]</scope>
    <source>
        <strain evidence="4">CCUG 49339</strain>
    </source>
</reference>
<gene>
    <name evidence="3" type="ORF">ACFSCX_06390</name>
</gene>
<organism evidence="3 4">
    <name type="scientific">Bacillus salitolerans</name>
    <dbReference type="NCBI Taxonomy" id="1437434"/>
    <lineage>
        <taxon>Bacteria</taxon>
        <taxon>Bacillati</taxon>
        <taxon>Bacillota</taxon>
        <taxon>Bacilli</taxon>
        <taxon>Bacillales</taxon>
        <taxon>Bacillaceae</taxon>
        <taxon>Bacillus</taxon>
    </lineage>
</organism>
<accession>A0ABW4LMQ4</accession>
<feature type="region of interest" description="Disordered" evidence="1">
    <location>
        <begin position="256"/>
        <end position="283"/>
    </location>
</feature>
<keyword evidence="4" id="KW-1185">Reference proteome</keyword>
<dbReference type="InterPro" id="IPR041047">
    <property type="entry name" value="LPD1"/>
</dbReference>
<dbReference type="EMBL" id="JBHUEM010000005">
    <property type="protein sequence ID" value="MFD1736191.1"/>
    <property type="molecule type" value="Genomic_DNA"/>
</dbReference>
<evidence type="ECO:0000313" key="4">
    <source>
        <dbReference type="Proteomes" id="UP001597214"/>
    </source>
</evidence>
<feature type="domain" description="Large polyvalent protein-associated" evidence="2">
    <location>
        <begin position="547"/>
        <end position="615"/>
    </location>
</feature>